<keyword evidence="4" id="KW-0804">Transcription</keyword>
<dbReference type="SMART" id="SM00066">
    <property type="entry name" value="GAL4"/>
    <property type="match status" value="1"/>
</dbReference>
<accession>A0A8K0SV32</accession>
<dbReference type="Proteomes" id="UP000813444">
    <property type="component" value="Unassembled WGS sequence"/>
</dbReference>
<dbReference type="CDD" id="cd12148">
    <property type="entry name" value="fungal_TF_MHR"/>
    <property type="match status" value="1"/>
</dbReference>
<dbReference type="InterPro" id="IPR051127">
    <property type="entry name" value="Fungal_SecMet_Regulators"/>
</dbReference>
<keyword evidence="3" id="KW-0238">DNA-binding</keyword>
<dbReference type="GO" id="GO:0000981">
    <property type="term" value="F:DNA-binding transcription factor activity, RNA polymerase II-specific"/>
    <property type="evidence" value="ECO:0007669"/>
    <property type="project" value="InterPro"/>
</dbReference>
<feature type="compositionally biased region" description="Low complexity" evidence="6">
    <location>
        <begin position="113"/>
        <end position="127"/>
    </location>
</feature>
<dbReference type="PANTHER" id="PTHR47424:SF3">
    <property type="entry name" value="REGULATORY PROTEIN GAL4"/>
    <property type="match status" value="1"/>
</dbReference>
<dbReference type="InterPro" id="IPR036864">
    <property type="entry name" value="Zn2-C6_fun-type_DNA-bd_sf"/>
</dbReference>
<dbReference type="GO" id="GO:0008270">
    <property type="term" value="F:zinc ion binding"/>
    <property type="evidence" value="ECO:0007669"/>
    <property type="project" value="InterPro"/>
</dbReference>
<evidence type="ECO:0000313" key="8">
    <source>
        <dbReference type="EMBL" id="KAH7323097.1"/>
    </source>
</evidence>
<evidence type="ECO:0000256" key="4">
    <source>
        <dbReference type="ARBA" id="ARBA00023163"/>
    </source>
</evidence>
<feature type="compositionally biased region" description="Polar residues" evidence="6">
    <location>
        <begin position="1"/>
        <end position="10"/>
    </location>
</feature>
<keyword evidence="1" id="KW-0479">Metal-binding</keyword>
<dbReference type="PANTHER" id="PTHR47424">
    <property type="entry name" value="REGULATORY PROTEIN GAL4"/>
    <property type="match status" value="1"/>
</dbReference>
<evidence type="ECO:0000259" key="7">
    <source>
        <dbReference type="PROSITE" id="PS50048"/>
    </source>
</evidence>
<dbReference type="AlphaFoldDB" id="A0A8K0SV32"/>
<dbReference type="Pfam" id="PF00172">
    <property type="entry name" value="Zn_clus"/>
    <property type="match status" value="1"/>
</dbReference>
<gene>
    <name evidence="8" type="ORF">B0I35DRAFT_407495</name>
</gene>
<organism evidence="8 9">
    <name type="scientific">Stachybotrys elegans</name>
    <dbReference type="NCBI Taxonomy" id="80388"/>
    <lineage>
        <taxon>Eukaryota</taxon>
        <taxon>Fungi</taxon>
        <taxon>Dikarya</taxon>
        <taxon>Ascomycota</taxon>
        <taxon>Pezizomycotina</taxon>
        <taxon>Sordariomycetes</taxon>
        <taxon>Hypocreomycetidae</taxon>
        <taxon>Hypocreales</taxon>
        <taxon>Stachybotryaceae</taxon>
        <taxon>Stachybotrys</taxon>
    </lineage>
</organism>
<comment type="caution">
    <text evidence="8">The sequence shown here is derived from an EMBL/GenBank/DDBJ whole genome shotgun (WGS) entry which is preliminary data.</text>
</comment>
<keyword evidence="2" id="KW-0805">Transcription regulation</keyword>
<feature type="region of interest" description="Disordered" evidence="6">
    <location>
        <begin position="106"/>
        <end position="129"/>
    </location>
</feature>
<sequence length="676" mass="73905">MPGDSPSSVAGNERRSSSSSQRLPVNPRRHKVAPEQRKRVATACNSCNVRRIKCSGDKPCTQCTSTSRECVYPTAVEKVTIARADLDALRRKADAYDRALAEDPVRLQQLAGTSPSPNASPTASSSAFQVTDPGTIASLDFTAALDDESSSSASPVTRPEARLLRDDHGTARFLGATSSAAFVDQLNEFMGFIFSSPSFRQQQSPIPTIGAYHTRDSRPMRVQNINPVWLPPPSSMSTMLTELRNIVHDGNGDWPSGGIYWWADFSVLPPVPTPESSASDLRHLALLNAALAVLYYRSTGSRQHQQRRPSEAATPSETFFARAVCLLGNNPLDMARTSTIDDVATLSLLGLYLIQADRCDSAAFYVAMAIRTAIMMGAHRGYVDERGKRIFWTAYVLDRWVACALGRPATIADDDIHLPPPEDHPSMPPAGGLAAHVDLARISSLLLSSSPGHINRTTWMLSQWEAGLPPSLRDPSVDDPTVSLLHLQHQHLLFLTLRPSFLASVKRSFADRFTPEHADSSYDPQVLQRHAHTCIAAAQRIMVLVRHASALDARRRGPSPTSSPSVLLHFGLQSMVDAVLCLLLHQLSPSALDVGDDVEFALRQLQDEGTEYARDWAAVIVRVRTFVAGLRARMAELDGSGQHDVNAPFGGDILAMMGDEWALQMHCYGLDEMEFS</sequence>
<name>A0A8K0SV32_9HYPO</name>
<evidence type="ECO:0000256" key="5">
    <source>
        <dbReference type="ARBA" id="ARBA00023242"/>
    </source>
</evidence>
<evidence type="ECO:0000256" key="2">
    <source>
        <dbReference type="ARBA" id="ARBA00023015"/>
    </source>
</evidence>
<dbReference type="SMART" id="SM00906">
    <property type="entry name" value="Fungal_trans"/>
    <property type="match status" value="1"/>
</dbReference>
<keyword evidence="9" id="KW-1185">Reference proteome</keyword>
<dbReference type="PROSITE" id="PS50048">
    <property type="entry name" value="ZN2_CY6_FUNGAL_2"/>
    <property type="match status" value="1"/>
</dbReference>
<evidence type="ECO:0000256" key="1">
    <source>
        <dbReference type="ARBA" id="ARBA00022723"/>
    </source>
</evidence>
<dbReference type="OrthoDB" id="3266505at2759"/>
<dbReference type="Pfam" id="PF04082">
    <property type="entry name" value="Fungal_trans"/>
    <property type="match status" value="1"/>
</dbReference>
<dbReference type="EMBL" id="JAGPNK010000004">
    <property type="protein sequence ID" value="KAH7323097.1"/>
    <property type="molecule type" value="Genomic_DNA"/>
</dbReference>
<dbReference type="GO" id="GO:0003677">
    <property type="term" value="F:DNA binding"/>
    <property type="evidence" value="ECO:0007669"/>
    <property type="project" value="UniProtKB-KW"/>
</dbReference>
<dbReference type="InterPro" id="IPR007219">
    <property type="entry name" value="XnlR_reg_dom"/>
</dbReference>
<evidence type="ECO:0000256" key="3">
    <source>
        <dbReference type="ARBA" id="ARBA00023125"/>
    </source>
</evidence>
<feature type="domain" description="Zn(2)-C6 fungal-type" evidence="7">
    <location>
        <begin position="43"/>
        <end position="72"/>
    </location>
</feature>
<evidence type="ECO:0000256" key="6">
    <source>
        <dbReference type="SAM" id="MobiDB-lite"/>
    </source>
</evidence>
<dbReference type="GO" id="GO:0006351">
    <property type="term" value="P:DNA-templated transcription"/>
    <property type="evidence" value="ECO:0007669"/>
    <property type="project" value="InterPro"/>
</dbReference>
<protein>
    <recommendedName>
        <fullName evidence="7">Zn(2)-C6 fungal-type domain-containing protein</fullName>
    </recommendedName>
</protein>
<feature type="region of interest" description="Disordered" evidence="6">
    <location>
        <begin position="1"/>
        <end position="37"/>
    </location>
</feature>
<dbReference type="InterPro" id="IPR001138">
    <property type="entry name" value="Zn2Cys6_DnaBD"/>
</dbReference>
<dbReference type="CDD" id="cd00067">
    <property type="entry name" value="GAL4"/>
    <property type="match status" value="1"/>
</dbReference>
<reference evidence="8" key="1">
    <citation type="journal article" date="2021" name="Nat. Commun.">
        <title>Genetic determinants of endophytism in the Arabidopsis root mycobiome.</title>
        <authorList>
            <person name="Mesny F."/>
            <person name="Miyauchi S."/>
            <person name="Thiergart T."/>
            <person name="Pickel B."/>
            <person name="Atanasova L."/>
            <person name="Karlsson M."/>
            <person name="Huettel B."/>
            <person name="Barry K.W."/>
            <person name="Haridas S."/>
            <person name="Chen C."/>
            <person name="Bauer D."/>
            <person name="Andreopoulos W."/>
            <person name="Pangilinan J."/>
            <person name="LaButti K."/>
            <person name="Riley R."/>
            <person name="Lipzen A."/>
            <person name="Clum A."/>
            <person name="Drula E."/>
            <person name="Henrissat B."/>
            <person name="Kohler A."/>
            <person name="Grigoriev I.V."/>
            <person name="Martin F.M."/>
            <person name="Hacquard S."/>
        </authorList>
    </citation>
    <scope>NUCLEOTIDE SEQUENCE</scope>
    <source>
        <strain evidence="8">MPI-CAGE-CH-0235</strain>
    </source>
</reference>
<dbReference type="SUPFAM" id="SSF57701">
    <property type="entry name" value="Zn2/Cys6 DNA-binding domain"/>
    <property type="match status" value="1"/>
</dbReference>
<proteinExistence type="predicted"/>
<keyword evidence="5" id="KW-0539">Nucleus</keyword>
<evidence type="ECO:0000313" key="9">
    <source>
        <dbReference type="Proteomes" id="UP000813444"/>
    </source>
</evidence>
<dbReference type="Gene3D" id="4.10.240.10">
    <property type="entry name" value="Zn(2)-C6 fungal-type DNA-binding domain"/>
    <property type="match status" value="1"/>
</dbReference>